<name>A0ABV5W2L8_9BACL</name>
<evidence type="ECO:0000313" key="2">
    <source>
        <dbReference type="Proteomes" id="UP001589619"/>
    </source>
</evidence>
<evidence type="ECO:0000313" key="1">
    <source>
        <dbReference type="EMBL" id="MFB9754815.1"/>
    </source>
</evidence>
<dbReference type="RefSeq" id="WP_344909704.1">
    <property type="nucleotide sequence ID" value="NZ_BAAAYO010000008.1"/>
</dbReference>
<dbReference type="EMBL" id="JBHMAG010000016">
    <property type="protein sequence ID" value="MFB9754815.1"/>
    <property type="molecule type" value="Genomic_DNA"/>
</dbReference>
<keyword evidence="2" id="KW-1185">Reference proteome</keyword>
<gene>
    <name evidence="1" type="ORF">ACFFNY_24855</name>
</gene>
<comment type="caution">
    <text evidence="1">The sequence shown here is derived from an EMBL/GenBank/DDBJ whole genome shotgun (WGS) entry which is preliminary data.</text>
</comment>
<protein>
    <submittedName>
        <fullName evidence="1">Uncharacterized protein</fullName>
    </submittedName>
</protein>
<sequence length="63" mass="7471">MPHISQVRTRVKYYAYWNRKTRFAKETDRYGKWCAFAVEDEEIAYRICSSEGTAKNGDLLFCP</sequence>
<proteinExistence type="predicted"/>
<reference evidence="1 2" key="1">
    <citation type="submission" date="2024-09" db="EMBL/GenBank/DDBJ databases">
        <authorList>
            <person name="Sun Q."/>
            <person name="Mori K."/>
        </authorList>
    </citation>
    <scope>NUCLEOTIDE SEQUENCE [LARGE SCALE GENOMIC DNA]</scope>
    <source>
        <strain evidence="1 2">JCM 12520</strain>
    </source>
</reference>
<organism evidence="1 2">
    <name type="scientific">Paenibacillus hodogayensis</name>
    <dbReference type="NCBI Taxonomy" id="279208"/>
    <lineage>
        <taxon>Bacteria</taxon>
        <taxon>Bacillati</taxon>
        <taxon>Bacillota</taxon>
        <taxon>Bacilli</taxon>
        <taxon>Bacillales</taxon>
        <taxon>Paenibacillaceae</taxon>
        <taxon>Paenibacillus</taxon>
    </lineage>
</organism>
<accession>A0ABV5W2L8</accession>
<dbReference type="Proteomes" id="UP001589619">
    <property type="component" value="Unassembled WGS sequence"/>
</dbReference>